<dbReference type="Proteomes" id="UP000824120">
    <property type="component" value="Chromosome 1"/>
</dbReference>
<sequence>MTEAFKTLNAKVEALLQKNAKLMEQVKLFKGKESVQKIHTSTQTSEPSFPSQEKMDEQSVHSPTNAERSEKGGPPSKPKYSSMTDSVQIP</sequence>
<accession>A0A9J6B3S1</accession>
<evidence type="ECO:0000256" key="1">
    <source>
        <dbReference type="SAM" id="MobiDB-lite"/>
    </source>
</evidence>
<gene>
    <name evidence="2" type="ORF">H5410_002756</name>
</gene>
<comment type="caution">
    <text evidence="2">The sequence shown here is derived from an EMBL/GenBank/DDBJ whole genome shotgun (WGS) entry which is preliminary data.</text>
</comment>
<protein>
    <submittedName>
        <fullName evidence="2">Uncharacterized protein</fullName>
    </submittedName>
</protein>
<evidence type="ECO:0000313" key="3">
    <source>
        <dbReference type="Proteomes" id="UP000824120"/>
    </source>
</evidence>
<keyword evidence="3" id="KW-1185">Reference proteome</keyword>
<dbReference type="EMBL" id="JACXVP010000001">
    <property type="protein sequence ID" value="KAG5631039.1"/>
    <property type="molecule type" value="Genomic_DNA"/>
</dbReference>
<name>A0A9J6B3S1_SOLCO</name>
<evidence type="ECO:0000313" key="2">
    <source>
        <dbReference type="EMBL" id="KAG5631039.1"/>
    </source>
</evidence>
<dbReference type="AlphaFoldDB" id="A0A9J6B3S1"/>
<proteinExistence type="predicted"/>
<reference evidence="2 3" key="1">
    <citation type="submission" date="2020-09" db="EMBL/GenBank/DDBJ databases">
        <title>De no assembly of potato wild relative species, Solanum commersonii.</title>
        <authorList>
            <person name="Cho K."/>
        </authorList>
    </citation>
    <scope>NUCLEOTIDE SEQUENCE [LARGE SCALE GENOMIC DNA]</scope>
    <source>
        <strain evidence="2">LZ3.2</strain>
        <tissue evidence="2">Leaf</tissue>
    </source>
</reference>
<feature type="compositionally biased region" description="Polar residues" evidence="1">
    <location>
        <begin position="37"/>
        <end position="51"/>
    </location>
</feature>
<organism evidence="2 3">
    <name type="scientific">Solanum commersonii</name>
    <name type="common">Commerson's wild potato</name>
    <name type="synonym">Commerson's nightshade</name>
    <dbReference type="NCBI Taxonomy" id="4109"/>
    <lineage>
        <taxon>Eukaryota</taxon>
        <taxon>Viridiplantae</taxon>
        <taxon>Streptophyta</taxon>
        <taxon>Embryophyta</taxon>
        <taxon>Tracheophyta</taxon>
        <taxon>Spermatophyta</taxon>
        <taxon>Magnoliopsida</taxon>
        <taxon>eudicotyledons</taxon>
        <taxon>Gunneridae</taxon>
        <taxon>Pentapetalae</taxon>
        <taxon>asterids</taxon>
        <taxon>lamiids</taxon>
        <taxon>Solanales</taxon>
        <taxon>Solanaceae</taxon>
        <taxon>Solanoideae</taxon>
        <taxon>Solaneae</taxon>
        <taxon>Solanum</taxon>
    </lineage>
</organism>
<feature type="compositionally biased region" description="Polar residues" evidence="1">
    <location>
        <begin position="79"/>
        <end position="90"/>
    </location>
</feature>
<feature type="region of interest" description="Disordered" evidence="1">
    <location>
        <begin position="30"/>
        <end position="90"/>
    </location>
</feature>